<reference evidence="2" key="1">
    <citation type="submission" date="2021-01" db="EMBL/GenBank/DDBJ databases">
        <title>KCTC 19127 draft genome.</title>
        <authorList>
            <person name="An D."/>
        </authorList>
    </citation>
    <scope>NUCLEOTIDE SEQUENCE</scope>
    <source>
        <strain evidence="2">KCTC 19127</strain>
    </source>
</reference>
<feature type="domain" description="VTC" evidence="1">
    <location>
        <begin position="32"/>
        <end position="236"/>
    </location>
</feature>
<protein>
    <submittedName>
        <fullName evidence="2">Polyphosphate polymerase domain-containing protein</fullName>
    </submittedName>
</protein>
<dbReference type="GO" id="GO:0006799">
    <property type="term" value="P:polyphosphate biosynthetic process"/>
    <property type="evidence" value="ECO:0007669"/>
    <property type="project" value="UniProtKB-ARBA"/>
</dbReference>
<dbReference type="AlphaFoldDB" id="A0A938YKM6"/>
<proteinExistence type="predicted"/>
<dbReference type="Gene3D" id="3.20.100.30">
    <property type="entry name" value="VTC, catalytic tunnel domain"/>
    <property type="match status" value="1"/>
</dbReference>
<evidence type="ECO:0000313" key="3">
    <source>
        <dbReference type="Proteomes" id="UP000663801"/>
    </source>
</evidence>
<dbReference type="InterPro" id="IPR018966">
    <property type="entry name" value="VTC_domain"/>
</dbReference>
<dbReference type="InterPro" id="IPR042267">
    <property type="entry name" value="VTC_sf"/>
</dbReference>
<accession>A0A938YKM6</accession>
<organism evidence="2 3">
    <name type="scientific">Nakamurella flavida</name>
    <dbReference type="NCBI Taxonomy" id="363630"/>
    <lineage>
        <taxon>Bacteria</taxon>
        <taxon>Bacillati</taxon>
        <taxon>Actinomycetota</taxon>
        <taxon>Actinomycetes</taxon>
        <taxon>Nakamurellales</taxon>
        <taxon>Nakamurellaceae</taxon>
        <taxon>Nakamurella</taxon>
    </lineage>
</organism>
<gene>
    <name evidence="2" type="ORF">JL107_08275</name>
</gene>
<evidence type="ECO:0000313" key="2">
    <source>
        <dbReference type="EMBL" id="MBM9476433.1"/>
    </source>
</evidence>
<dbReference type="CDD" id="cd07750">
    <property type="entry name" value="PolyPPase_VTC_like"/>
    <property type="match status" value="1"/>
</dbReference>
<sequence>MSTALRTRCPVETLDPIGLAELLENAALQERVDCKYLVPSSFLPVLIGGLDRVGARALDIDGQRAFRYASVYFDTADLTCYRLAAHRRPRRFKLRTRTYLDSAETWFEVKTRDVRGRTHKVRRPHTDPRTDRMDAAARAFTVQAAAWPGVAELDFAAVLSNGYLRSTLYLPGDDSRVTVDTGLHWHLPDGAGLARPDLVVVETKSPGRLCAADRVLWRHGMRPSSISKYATGLAALRPDLPATTWRRTLRRLAPVADPLDRAA</sequence>
<dbReference type="RefSeq" id="WP_205256544.1">
    <property type="nucleotide sequence ID" value="NZ_BAAAPV010000001.1"/>
</dbReference>
<dbReference type="SUPFAM" id="SSF55154">
    <property type="entry name" value="CYTH-like phosphatases"/>
    <property type="match status" value="1"/>
</dbReference>
<keyword evidence="3" id="KW-1185">Reference proteome</keyword>
<dbReference type="InterPro" id="IPR033469">
    <property type="entry name" value="CYTH-like_dom_sf"/>
</dbReference>
<dbReference type="EMBL" id="JAERWL010000007">
    <property type="protein sequence ID" value="MBM9476433.1"/>
    <property type="molecule type" value="Genomic_DNA"/>
</dbReference>
<dbReference type="Proteomes" id="UP000663801">
    <property type="component" value="Unassembled WGS sequence"/>
</dbReference>
<evidence type="ECO:0000259" key="1">
    <source>
        <dbReference type="Pfam" id="PF09359"/>
    </source>
</evidence>
<dbReference type="Pfam" id="PF09359">
    <property type="entry name" value="VTC"/>
    <property type="match status" value="1"/>
</dbReference>
<name>A0A938YKM6_9ACTN</name>
<comment type="caution">
    <text evidence="2">The sequence shown here is derived from an EMBL/GenBank/DDBJ whole genome shotgun (WGS) entry which is preliminary data.</text>
</comment>